<evidence type="ECO:0000256" key="4">
    <source>
        <dbReference type="ARBA" id="ARBA00022490"/>
    </source>
</evidence>
<organism evidence="7 8">
    <name type="scientific">Bifidobacterium dolichotidis</name>
    <dbReference type="NCBI Taxonomy" id="2306976"/>
    <lineage>
        <taxon>Bacteria</taxon>
        <taxon>Bacillati</taxon>
        <taxon>Actinomycetota</taxon>
        <taxon>Actinomycetes</taxon>
        <taxon>Bifidobacteriales</taxon>
        <taxon>Bifidobacteriaceae</taxon>
        <taxon>Bifidobacterium</taxon>
    </lineage>
</organism>
<dbReference type="PROSITE" id="PS00369">
    <property type="entry name" value="PTS_HPR_HIS"/>
    <property type="match status" value="1"/>
</dbReference>
<sequence length="88" mass="8624">MATATRTITINDPVGIHARPAAQFATAVAGSGCTVTIAKGDGAAVAANSILSIMGLGVKNGDSVTITVDGDNAEEVADNLVNTLVAAN</sequence>
<dbReference type="GO" id="GO:0005737">
    <property type="term" value="C:cytoplasm"/>
    <property type="evidence" value="ECO:0007669"/>
    <property type="project" value="UniProtKB-SubCell"/>
</dbReference>
<dbReference type="InterPro" id="IPR035895">
    <property type="entry name" value="HPr-like_sf"/>
</dbReference>
<name>A0A430FQM3_9BIFI</name>
<keyword evidence="7" id="KW-0808">Transferase</keyword>
<dbReference type="GO" id="GO:0016740">
    <property type="term" value="F:transferase activity"/>
    <property type="evidence" value="ECO:0007669"/>
    <property type="project" value="UniProtKB-KW"/>
</dbReference>
<comment type="subcellular location">
    <subcellularLocation>
        <location evidence="2">Cytoplasm</location>
    </subcellularLocation>
</comment>
<dbReference type="PROSITE" id="PS51350">
    <property type="entry name" value="PTS_HPR_DOM"/>
    <property type="match status" value="1"/>
</dbReference>
<dbReference type="CDD" id="cd00367">
    <property type="entry name" value="PTS-HPr_like"/>
    <property type="match status" value="1"/>
</dbReference>
<evidence type="ECO:0000259" key="6">
    <source>
        <dbReference type="PROSITE" id="PS51350"/>
    </source>
</evidence>
<dbReference type="EMBL" id="QXGM01000002">
    <property type="protein sequence ID" value="RSX55142.1"/>
    <property type="molecule type" value="Genomic_DNA"/>
</dbReference>
<dbReference type="InterPro" id="IPR001020">
    <property type="entry name" value="PTS_HPr_His_P_site"/>
</dbReference>
<dbReference type="OrthoDB" id="9809047at2"/>
<dbReference type="PROSITE" id="PS51257">
    <property type="entry name" value="PROKAR_LIPOPROTEIN"/>
    <property type="match status" value="1"/>
</dbReference>
<dbReference type="InterPro" id="IPR050399">
    <property type="entry name" value="HPr"/>
</dbReference>
<dbReference type="SUPFAM" id="SSF55594">
    <property type="entry name" value="HPr-like"/>
    <property type="match status" value="1"/>
</dbReference>
<evidence type="ECO:0000256" key="5">
    <source>
        <dbReference type="ARBA" id="ARBA00022683"/>
    </source>
</evidence>
<protein>
    <recommendedName>
        <fullName evidence="3">Phosphocarrier protein HPr</fullName>
    </recommendedName>
</protein>
<reference evidence="7 8" key="1">
    <citation type="submission" date="2018-09" db="EMBL/GenBank/DDBJ databases">
        <title>Characterization of the phylogenetic diversity of five novel species belonging to the genus Bifidobacterium.</title>
        <authorList>
            <person name="Lugli G.A."/>
            <person name="Duranti S."/>
            <person name="Milani C."/>
        </authorList>
    </citation>
    <scope>NUCLEOTIDE SEQUENCE [LARGE SCALE GENOMIC DNA]</scope>
    <source>
        <strain evidence="7 8">2036B</strain>
    </source>
</reference>
<evidence type="ECO:0000313" key="8">
    <source>
        <dbReference type="Proteomes" id="UP000287609"/>
    </source>
</evidence>
<gene>
    <name evidence="7" type="ORF">D2E26_1196</name>
</gene>
<evidence type="ECO:0000256" key="1">
    <source>
        <dbReference type="ARBA" id="ARBA00003681"/>
    </source>
</evidence>
<dbReference type="Pfam" id="PF00381">
    <property type="entry name" value="PTS-HPr"/>
    <property type="match status" value="1"/>
</dbReference>
<evidence type="ECO:0000313" key="7">
    <source>
        <dbReference type="EMBL" id="RSX55142.1"/>
    </source>
</evidence>
<accession>A0A430FQM3</accession>
<dbReference type="Gene3D" id="3.30.1340.10">
    <property type="entry name" value="HPr-like"/>
    <property type="match status" value="1"/>
</dbReference>
<evidence type="ECO:0000256" key="3">
    <source>
        <dbReference type="ARBA" id="ARBA00020422"/>
    </source>
</evidence>
<dbReference type="Proteomes" id="UP000287609">
    <property type="component" value="Unassembled WGS sequence"/>
</dbReference>
<comment type="function">
    <text evidence="1">General (non sugar-specific) component of the phosphoenolpyruvate-dependent sugar phosphotransferase system (sugar PTS). This major carbohydrate active-transport system catalyzes the phosphorylation of incoming sugar substrates concomitantly with their translocation across the cell membrane. The phosphoryl group from phosphoenolpyruvate (PEP) is transferred to the phosphoryl carrier protein HPr by enzyme I. Phospho-HPr then transfers it to the PTS EIIA domain.</text>
</comment>
<keyword evidence="5" id="KW-0598">Phosphotransferase system</keyword>
<keyword evidence="8" id="KW-1185">Reference proteome</keyword>
<evidence type="ECO:0000256" key="2">
    <source>
        <dbReference type="ARBA" id="ARBA00004496"/>
    </source>
</evidence>
<keyword evidence="4" id="KW-0963">Cytoplasm</keyword>
<comment type="caution">
    <text evidence="7">The sequence shown here is derived from an EMBL/GenBank/DDBJ whole genome shotgun (WGS) entry which is preliminary data.</text>
</comment>
<dbReference type="PANTHER" id="PTHR33705">
    <property type="entry name" value="PHOSPHOCARRIER PROTEIN HPR"/>
    <property type="match status" value="1"/>
</dbReference>
<dbReference type="RefSeq" id="WP_125963811.1">
    <property type="nucleotide sequence ID" value="NZ_QXGM01000002.1"/>
</dbReference>
<dbReference type="GO" id="GO:0009401">
    <property type="term" value="P:phosphoenolpyruvate-dependent sugar phosphotransferase system"/>
    <property type="evidence" value="ECO:0007669"/>
    <property type="project" value="UniProtKB-KW"/>
</dbReference>
<dbReference type="InterPro" id="IPR000032">
    <property type="entry name" value="HPr-like"/>
</dbReference>
<dbReference type="PRINTS" id="PR00107">
    <property type="entry name" value="PHOSPHOCPHPR"/>
</dbReference>
<dbReference type="NCBIfam" id="TIGR01003">
    <property type="entry name" value="PTS_HPr_family"/>
    <property type="match status" value="1"/>
</dbReference>
<dbReference type="PANTHER" id="PTHR33705:SF2">
    <property type="entry name" value="PHOSPHOCARRIER PROTEIN NPR"/>
    <property type="match status" value="1"/>
</dbReference>
<dbReference type="AlphaFoldDB" id="A0A430FQM3"/>
<feature type="domain" description="HPr" evidence="6">
    <location>
        <begin position="3"/>
        <end position="88"/>
    </location>
</feature>
<proteinExistence type="predicted"/>